<protein>
    <submittedName>
        <fullName evidence="3">Energy transducer TonB</fullName>
    </submittedName>
</protein>
<accession>A0AAE3M726</accession>
<feature type="signal peptide" evidence="1">
    <location>
        <begin position="1"/>
        <end position="19"/>
    </location>
</feature>
<dbReference type="AlphaFoldDB" id="A0AAE3M726"/>
<evidence type="ECO:0000313" key="4">
    <source>
        <dbReference type="Proteomes" id="UP001209229"/>
    </source>
</evidence>
<dbReference type="Pfam" id="PF03544">
    <property type="entry name" value="TonB_C"/>
    <property type="match status" value="1"/>
</dbReference>
<evidence type="ECO:0000256" key="1">
    <source>
        <dbReference type="SAM" id="SignalP"/>
    </source>
</evidence>
<dbReference type="EMBL" id="JAPDPJ010000054">
    <property type="protein sequence ID" value="MCW3788444.1"/>
    <property type="molecule type" value="Genomic_DNA"/>
</dbReference>
<feature type="domain" description="TonB C-terminal" evidence="2">
    <location>
        <begin position="63"/>
        <end position="128"/>
    </location>
</feature>
<reference evidence="3" key="1">
    <citation type="submission" date="2022-10" db="EMBL/GenBank/DDBJ databases">
        <authorList>
            <person name="Yu W.X."/>
        </authorList>
    </citation>
    <scope>NUCLEOTIDE SEQUENCE</scope>
    <source>
        <strain evidence="3">AAT</strain>
    </source>
</reference>
<keyword evidence="4" id="KW-1185">Reference proteome</keyword>
<evidence type="ECO:0000313" key="3">
    <source>
        <dbReference type="EMBL" id="MCW3788444.1"/>
    </source>
</evidence>
<sequence length="239" mass="26947">MKKYGLLLTALLISVFAFSQNRQLTETVVTSPYFIGSQDVNYDDNSSKMNQFINTNINNENLEAGVVVALFTINDDGSVSNISILNSVSKSTDREVTACLEKSSGLWMPGHVNGKPVAMEKEVHINFTDPNLPSLKDLANMNLERGLSKFQLAEYTSIRYNLTQDQAAKKSARQFEKAIRYLETANKYQPQEPSIIFWQARVYEKAGYELKSADKMNRFNEITSSSYVANTETINIKLQ</sequence>
<keyword evidence="1" id="KW-0732">Signal</keyword>
<dbReference type="Gene3D" id="3.30.1150.10">
    <property type="match status" value="1"/>
</dbReference>
<dbReference type="SUPFAM" id="SSF74653">
    <property type="entry name" value="TolA/TonB C-terminal domain"/>
    <property type="match status" value="1"/>
</dbReference>
<dbReference type="InterPro" id="IPR037682">
    <property type="entry name" value="TonB_C"/>
</dbReference>
<comment type="caution">
    <text evidence="3">The sequence shown here is derived from an EMBL/GenBank/DDBJ whole genome shotgun (WGS) entry which is preliminary data.</text>
</comment>
<dbReference type="RefSeq" id="WP_301192004.1">
    <property type="nucleotide sequence ID" value="NZ_JAPDPJ010000054.1"/>
</dbReference>
<evidence type="ECO:0000259" key="2">
    <source>
        <dbReference type="Pfam" id="PF03544"/>
    </source>
</evidence>
<proteinExistence type="predicted"/>
<feature type="chain" id="PRO_5042041438" evidence="1">
    <location>
        <begin position="20"/>
        <end position="239"/>
    </location>
</feature>
<organism evidence="3 4">
    <name type="scientific">Plebeiibacterium sediminum</name>
    <dbReference type="NCBI Taxonomy" id="2992112"/>
    <lineage>
        <taxon>Bacteria</taxon>
        <taxon>Pseudomonadati</taxon>
        <taxon>Bacteroidota</taxon>
        <taxon>Bacteroidia</taxon>
        <taxon>Marinilabiliales</taxon>
        <taxon>Marinilabiliaceae</taxon>
        <taxon>Plebeiibacterium</taxon>
    </lineage>
</organism>
<name>A0AAE3M726_9BACT</name>
<gene>
    <name evidence="3" type="ORF">OM075_18390</name>
</gene>
<dbReference type="Proteomes" id="UP001209229">
    <property type="component" value="Unassembled WGS sequence"/>
</dbReference>
<dbReference type="GO" id="GO:0055085">
    <property type="term" value="P:transmembrane transport"/>
    <property type="evidence" value="ECO:0007669"/>
    <property type="project" value="InterPro"/>
</dbReference>